<accession>A0AAV9F5Z5</accession>
<organism evidence="1 2">
    <name type="scientific">Acorus calamus</name>
    <name type="common">Sweet flag</name>
    <dbReference type="NCBI Taxonomy" id="4465"/>
    <lineage>
        <taxon>Eukaryota</taxon>
        <taxon>Viridiplantae</taxon>
        <taxon>Streptophyta</taxon>
        <taxon>Embryophyta</taxon>
        <taxon>Tracheophyta</taxon>
        <taxon>Spermatophyta</taxon>
        <taxon>Magnoliopsida</taxon>
        <taxon>Liliopsida</taxon>
        <taxon>Acoraceae</taxon>
        <taxon>Acorus</taxon>
    </lineage>
</organism>
<dbReference type="Proteomes" id="UP001180020">
    <property type="component" value="Unassembled WGS sequence"/>
</dbReference>
<reference evidence="1" key="2">
    <citation type="submission" date="2023-06" db="EMBL/GenBank/DDBJ databases">
        <authorList>
            <person name="Ma L."/>
            <person name="Liu K.-W."/>
            <person name="Li Z."/>
            <person name="Hsiao Y.-Y."/>
            <person name="Qi Y."/>
            <person name="Fu T."/>
            <person name="Tang G."/>
            <person name="Zhang D."/>
            <person name="Sun W.-H."/>
            <person name="Liu D.-K."/>
            <person name="Li Y."/>
            <person name="Chen G.-Z."/>
            <person name="Liu X.-D."/>
            <person name="Liao X.-Y."/>
            <person name="Jiang Y.-T."/>
            <person name="Yu X."/>
            <person name="Hao Y."/>
            <person name="Huang J."/>
            <person name="Zhao X.-W."/>
            <person name="Ke S."/>
            <person name="Chen Y.-Y."/>
            <person name="Wu W.-L."/>
            <person name="Hsu J.-L."/>
            <person name="Lin Y.-F."/>
            <person name="Huang M.-D."/>
            <person name="Li C.-Y."/>
            <person name="Huang L."/>
            <person name="Wang Z.-W."/>
            <person name="Zhao X."/>
            <person name="Zhong W.-Y."/>
            <person name="Peng D.-H."/>
            <person name="Ahmad S."/>
            <person name="Lan S."/>
            <person name="Zhang J.-S."/>
            <person name="Tsai W.-C."/>
            <person name="Van De Peer Y."/>
            <person name="Liu Z.-J."/>
        </authorList>
    </citation>
    <scope>NUCLEOTIDE SEQUENCE</scope>
    <source>
        <strain evidence="1">CP</strain>
        <tissue evidence="1">Leaves</tissue>
    </source>
</reference>
<name>A0AAV9F5Z5_ACOCL</name>
<reference evidence="1" key="1">
    <citation type="journal article" date="2023" name="Nat. Commun.">
        <title>Diploid and tetraploid genomes of Acorus and the evolution of monocots.</title>
        <authorList>
            <person name="Ma L."/>
            <person name="Liu K.W."/>
            <person name="Li Z."/>
            <person name="Hsiao Y.Y."/>
            <person name="Qi Y."/>
            <person name="Fu T."/>
            <person name="Tang G.D."/>
            <person name="Zhang D."/>
            <person name="Sun W.H."/>
            <person name="Liu D.K."/>
            <person name="Li Y."/>
            <person name="Chen G.Z."/>
            <person name="Liu X.D."/>
            <person name="Liao X.Y."/>
            <person name="Jiang Y.T."/>
            <person name="Yu X."/>
            <person name="Hao Y."/>
            <person name="Huang J."/>
            <person name="Zhao X.W."/>
            <person name="Ke S."/>
            <person name="Chen Y.Y."/>
            <person name="Wu W.L."/>
            <person name="Hsu J.L."/>
            <person name="Lin Y.F."/>
            <person name="Huang M.D."/>
            <person name="Li C.Y."/>
            <person name="Huang L."/>
            <person name="Wang Z.W."/>
            <person name="Zhao X."/>
            <person name="Zhong W.Y."/>
            <person name="Peng D.H."/>
            <person name="Ahmad S."/>
            <person name="Lan S."/>
            <person name="Zhang J.S."/>
            <person name="Tsai W.C."/>
            <person name="Van de Peer Y."/>
            <person name="Liu Z.J."/>
        </authorList>
    </citation>
    <scope>NUCLEOTIDE SEQUENCE</scope>
    <source>
        <strain evidence="1">CP</strain>
    </source>
</reference>
<evidence type="ECO:0000313" key="2">
    <source>
        <dbReference type="Proteomes" id="UP001180020"/>
    </source>
</evidence>
<dbReference type="EMBL" id="JAUJYO010000003">
    <property type="protein sequence ID" value="KAK1321250.1"/>
    <property type="molecule type" value="Genomic_DNA"/>
</dbReference>
<keyword evidence="2" id="KW-1185">Reference proteome</keyword>
<gene>
    <name evidence="1" type="ORF">QJS10_CPA03g00836</name>
</gene>
<sequence length="244" mass="27577">MDIRGSAMFQLASKLRRLKVQLKSWSRAEFDPSMNLLSKQRHILERVQSQLQSDPLNHMLINRESQERLAFKSLLATEESMIRQKSRQNWLQLGDSNTAFFYASFAGRKAQNTLRRVTLSDGSISEDPAVVKNEVVSFFSNLLNQTSPPPVADKIDFKATLSAQEAAGLVGEVTEEEILDNLKRMKANGSPEPDGFNVFFFKHCWEIVGRDVVKAVQEFFLSGQLLKQLNHSFICLVPKGTIAD</sequence>
<proteinExistence type="predicted"/>
<protein>
    <recommendedName>
        <fullName evidence="3">RNA-directed DNA polymerase (Reverse transcriptase)</fullName>
    </recommendedName>
</protein>
<evidence type="ECO:0000313" key="1">
    <source>
        <dbReference type="EMBL" id="KAK1321250.1"/>
    </source>
</evidence>
<evidence type="ECO:0008006" key="3">
    <source>
        <dbReference type="Google" id="ProtNLM"/>
    </source>
</evidence>
<comment type="caution">
    <text evidence="1">The sequence shown here is derived from an EMBL/GenBank/DDBJ whole genome shotgun (WGS) entry which is preliminary data.</text>
</comment>
<dbReference type="AlphaFoldDB" id="A0AAV9F5Z5"/>